<dbReference type="InterPro" id="IPR004360">
    <property type="entry name" value="Glyas_Fos-R_dOase_dom"/>
</dbReference>
<dbReference type="PANTHER" id="PTHR33993:SF10">
    <property type="entry name" value="CONSERVED PROTEIN"/>
    <property type="match status" value="1"/>
</dbReference>
<dbReference type="Pfam" id="PF00903">
    <property type="entry name" value="Glyoxalase"/>
    <property type="match status" value="1"/>
</dbReference>
<reference evidence="3 4" key="1">
    <citation type="journal article" date="2019" name="Int. J. Syst. Evol. Microbiol.">
        <title>The Global Catalogue of Microorganisms (GCM) 10K type strain sequencing project: providing services to taxonomists for standard genome sequencing and annotation.</title>
        <authorList>
            <consortium name="The Broad Institute Genomics Platform"/>
            <consortium name="The Broad Institute Genome Sequencing Center for Infectious Disease"/>
            <person name="Wu L."/>
            <person name="Ma J."/>
        </authorList>
    </citation>
    <scope>NUCLEOTIDE SEQUENCE [LARGE SCALE GENOMIC DNA]</scope>
    <source>
        <strain evidence="3 4">JCM 4542</strain>
    </source>
</reference>
<protein>
    <submittedName>
        <fullName evidence="3">VOC family protein</fullName>
    </submittedName>
</protein>
<gene>
    <name evidence="3" type="ORF">GCM10010315_13790</name>
</gene>
<dbReference type="PANTHER" id="PTHR33993">
    <property type="entry name" value="GLYOXALASE-RELATED"/>
    <property type="match status" value="1"/>
</dbReference>
<dbReference type="InterPro" id="IPR052164">
    <property type="entry name" value="Anthracycline_SecMetBiosynth"/>
</dbReference>
<feature type="domain" description="VOC" evidence="2">
    <location>
        <begin position="154"/>
        <end position="266"/>
    </location>
</feature>
<dbReference type="RefSeq" id="WP_344433880.1">
    <property type="nucleotide sequence ID" value="NZ_BAAASL010000004.1"/>
</dbReference>
<name>A0ABN3TM61_9ACTN</name>
<dbReference type="CDD" id="cd07247">
    <property type="entry name" value="SgaA_N_like"/>
    <property type="match status" value="1"/>
</dbReference>
<feature type="compositionally biased region" description="Basic and acidic residues" evidence="1">
    <location>
        <begin position="1"/>
        <end position="15"/>
    </location>
</feature>
<feature type="region of interest" description="Disordered" evidence="1">
    <location>
        <begin position="1"/>
        <end position="21"/>
    </location>
</feature>
<dbReference type="PROSITE" id="PS51819">
    <property type="entry name" value="VOC"/>
    <property type="match status" value="2"/>
</dbReference>
<organism evidence="3 4">
    <name type="scientific">Streptomyces luteosporeus</name>
    <dbReference type="NCBI Taxonomy" id="173856"/>
    <lineage>
        <taxon>Bacteria</taxon>
        <taxon>Bacillati</taxon>
        <taxon>Actinomycetota</taxon>
        <taxon>Actinomycetes</taxon>
        <taxon>Kitasatosporales</taxon>
        <taxon>Streptomycetaceae</taxon>
        <taxon>Streptomyces</taxon>
    </lineage>
</organism>
<dbReference type="Gene3D" id="3.10.180.10">
    <property type="entry name" value="2,3-Dihydroxybiphenyl 1,2-Dioxygenase, domain 1"/>
    <property type="match status" value="2"/>
</dbReference>
<proteinExistence type="predicted"/>
<dbReference type="EMBL" id="BAAASL010000004">
    <property type="protein sequence ID" value="GAA2711585.1"/>
    <property type="molecule type" value="Genomic_DNA"/>
</dbReference>
<feature type="domain" description="VOC" evidence="2">
    <location>
        <begin position="22"/>
        <end position="137"/>
    </location>
</feature>
<evidence type="ECO:0000313" key="4">
    <source>
        <dbReference type="Proteomes" id="UP001500886"/>
    </source>
</evidence>
<evidence type="ECO:0000259" key="2">
    <source>
        <dbReference type="PROSITE" id="PS51819"/>
    </source>
</evidence>
<accession>A0ABN3TM61</accession>
<dbReference type="InterPro" id="IPR029068">
    <property type="entry name" value="Glyas_Bleomycin-R_OHBP_Dase"/>
</dbReference>
<keyword evidence="4" id="KW-1185">Reference proteome</keyword>
<dbReference type="Proteomes" id="UP001500886">
    <property type="component" value="Unassembled WGS sequence"/>
</dbReference>
<evidence type="ECO:0000256" key="1">
    <source>
        <dbReference type="SAM" id="MobiDB-lite"/>
    </source>
</evidence>
<dbReference type="SUPFAM" id="SSF54593">
    <property type="entry name" value="Glyoxalase/Bleomycin resistance protein/Dihydroxybiphenyl dioxygenase"/>
    <property type="match status" value="2"/>
</dbReference>
<sequence length="270" mass="28611">MTDVRGSFEHREAEPGRQVPGTPCWTSLLVHDLEAIKEFYGSLFGWTYHSPGMRQLGPYVRAALDGHDVAGIGELPPDRQHANAWTTYLASDDADASAEWVHCSGGTLGVGPLAAEDAGRLVLASDPAGASFGVWQGRRLWDARPAGRPAGPGRPVWHELVTHDASAMLKFYRALFGYEAKPAGDAQTDKLVLHVDGRPVASVTGAGPALRQPHWLTYFEVADVDAAAARVGELGGRVVTAPHRTPAGHTATVADPEGAVFALLCPASAL</sequence>
<evidence type="ECO:0000313" key="3">
    <source>
        <dbReference type="EMBL" id="GAA2711585.1"/>
    </source>
</evidence>
<dbReference type="InterPro" id="IPR037523">
    <property type="entry name" value="VOC_core"/>
</dbReference>
<comment type="caution">
    <text evidence="3">The sequence shown here is derived from an EMBL/GenBank/DDBJ whole genome shotgun (WGS) entry which is preliminary data.</text>
</comment>